<reference evidence="2" key="1">
    <citation type="submission" date="2013-09" db="EMBL/GenBank/DDBJ databases">
        <title>Corchorus olitorius genome sequencing.</title>
        <authorList>
            <person name="Alam M."/>
            <person name="Haque M.S."/>
            <person name="Islam M.S."/>
            <person name="Emdad E.M."/>
            <person name="Islam M.M."/>
            <person name="Ahmed B."/>
            <person name="Halim A."/>
            <person name="Hossen Q.M.M."/>
            <person name="Hossain M.Z."/>
            <person name="Ahmed R."/>
            <person name="Khan M.M."/>
            <person name="Islam R."/>
            <person name="Rashid M.M."/>
            <person name="Khan S.A."/>
            <person name="Rahman M.S."/>
            <person name="Alam M."/>
            <person name="Yahiya A.S."/>
            <person name="Khan M.S."/>
            <person name="Azam M.S."/>
            <person name="Haque T."/>
            <person name="Lashkar M.Z.H."/>
            <person name="Akhand A.I."/>
            <person name="Morshed G."/>
            <person name="Roy S."/>
            <person name="Uddin K.S."/>
            <person name="Rabeya T."/>
            <person name="Hossain A.S."/>
            <person name="Chowdhury A."/>
            <person name="Snigdha A.R."/>
            <person name="Mortoza M.S."/>
            <person name="Matin S.A."/>
            <person name="Hoque S.M.E."/>
            <person name="Islam M.K."/>
            <person name="Roy D.K."/>
            <person name="Haider R."/>
            <person name="Moosa M.M."/>
            <person name="Elias S.M."/>
            <person name="Hasan A.M."/>
            <person name="Jahan S."/>
            <person name="Shafiuddin M."/>
            <person name="Mahmood N."/>
            <person name="Shommy N.S."/>
        </authorList>
    </citation>
    <scope>NUCLEOTIDE SEQUENCE [LARGE SCALE GENOMIC DNA]</scope>
    <source>
        <strain evidence="2">cv. O-4</strain>
    </source>
</reference>
<sequence length="120" mass="13158">MASLRFLFRLTPTTAWTVPSSSKVQRAQISTAMSIWLFPPARSESQKKGPSRVGSMVVCALRIHPEGLNSVVEDDKNGRGNGLAKNLGKPSLRSTNWNSLSLIKACNVNLPNFALMLVKY</sequence>
<accession>A0A1R3KKF0</accession>
<protein>
    <submittedName>
        <fullName evidence="1">Uncharacterized protein</fullName>
    </submittedName>
</protein>
<gene>
    <name evidence="1" type="ORF">COLO4_07210</name>
</gene>
<name>A0A1R3KKF0_9ROSI</name>
<evidence type="ECO:0000313" key="2">
    <source>
        <dbReference type="Proteomes" id="UP000187203"/>
    </source>
</evidence>
<dbReference type="AlphaFoldDB" id="A0A1R3KKF0"/>
<comment type="caution">
    <text evidence="1">The sequence shown here is derived from an EMBL/GenBank/DDBJ whole genome shotgun (WGS) entry which is preliminary data.</text>
</comment>
<keyword evidence="2" id="KW-1185">Reference proteome</keyword>
<evidence type="ECO:0000313" key="1">
    <source>
        <dbReference type="EMBL" id="OMP07583.1"/>
    </source>
</evidence>
<proteinExistence type="predicted"/>
<dbReference type="Proteomes" id="UP000187203">
    <property type="component" value="Unassembled WGS sequence"/>
</dbReference>
<dbReference type="EMBL" id="AWUE01013157">
    <property type="protein sequence ID" value="OMP07583.1"/>
    <property type="molecule type" value="Genomic_DNA"/>
</dbReference>
<organism evidence="1 2">
    <name type="scientific">Corchorus olitorius</name>
    <dbReference type="NCBI Taxonomy" id="93759"/>
    <lineage>
        <taxon>Eukaryota</taxon>
        <taxon>Viridiplantae</taxon>
        <taxon>Streptophyta</taxon>
        <taxon>Embryophyta</taxon>
        <taxon>Tracheophyta</taxon>
        <taxon>Spermatophyta</taxon>
        <taxon>Magnoliopsida</taxon>
        <taxon>eudicotyledons</taxon>
        <taxon>Gunneridae</taxon>
        <taxon>Pentapetalae</taxon>
        <taxon>rosids</taxon>
        <taxon>malvids</taxon>
        <taxon>Malvales</taxon>
        <taxon>Malvaceae</taxon>
        <taxon>Grewioideae</taxon>
        <taxon>Apeibeae</taxon>
        <taxon>Corchorus</taxon>
    </lineage>
</organism>